<dbReference type="EMBL" id="DSRD01000488">
    <property type="protein sequence ID" value="HGW94128.1"/>
    <property type="molecule type" value="Genomic_DNA"/>
</dbReference>
<evidence type="ECO:0000256" key="1">
    <source>
        <dbReference type="ARBA" id="ARBA00001554"/>
    </source>
</evidence>
<evidence type="ECO:0000256" key="3">
    <source>
        <dbReference type="ARBA" id="ARBA00023239"/>
    </source>
</evidence>
<dbReference type="Gene3D" id="3.30.1360.20">
    <property type="entry name" value="Transcriptional coactivator/pterin dehydratase"/>
    <property type="match status" value="1"/>
</dbReference>
<dbReference type="InterPro" id="IPR001533">
    <property type="entry name" value="Pterin_deHydtase"/>
</dbReference>
<comment type="caution">
    <text evidence="5">The sequence shown here is derived from an EMBL/GenBank/DDBJ whole genome shotgun (WGS) entry which is preliminary data.</text>
</comment>
<dbReference type="EC" id="4.2.1.96" evidence="4"/>
<evidence type="ECO:0000313" key="5">
    <source>
        <dbReference type="EMBL" id="HGW94128.1"/>
    </source>
</evidence>
<dbReference type="NCBIfam" id="NF002017">
    <property type="entry name" value="PRK00823.1-2"/>
    <property type="match status" value="1"/>
</dbReference>
<accession>A0A832M2F7</accession>
<dbReference type="SUPFAM" id="SSF55248">
    <property type="entry name" value="PCD-like"/>
    <property type="match status" value="1"/>
</dbReference>
<gene>
    <name evidence="5" type="ORF">ENR47_07585</name>
</gene>
<sequence length="105" mass="11598">MNTLSVLSTSELELALPELKGWSIEQGKLHCRFQFSSFIEAFGFMTSVALVAETMGHHPEWCNVYNRVSVNLTTHDAGGITMNDIHLARKMNELAASLAMESLLG</sequence>
<dbReference type="PANTHER" id="PTHR12599">
    <property type="entry name" value="PTERIN-4-ALPHA-CARBINOLAMINE DEHYDRATASE"/>
    <property type="match status" value="1"/>
</dbReference>
<dbReference type="GO" id="GO:0006729">
    <property type="term" value="P:tetrahydrobiopterin biosynthetic process"/>
    <property type="evidence" value="ECO:0007669"/>
    <property type="project" value="InterPro"/>
</dbReference>
<proteinExistence type="inferred from homology"/>
<reference evidence="5" key="1">
    <citation type="journal article" date="2020" name="mSystems">
        <title>Genome- and Community-Level Interaction Insights into Carbon Utilization and Element Cycling Functions of Hydrothermarchaeota in Hydrothermal Sediment.</title>
        <authorList>
            <person name="Zhou Z."/>
            <person name="Liu Y."/>
            <person name="Xu W."/>
            <person name="Pan J."/>
            <person name="Luo Z.H."/>
            <person name="Li M."/>
        </authorList>
    </citation>
    <scope>NUCLEOTIDE SEQUENCE [LARGE SCALE GENOMIC DNA]</scope>
    <source>
        <strain evidence="5">SpSt-402</strain>
    </source>
</reference>
<dbReference type="InterPro" id="IPR036428">
    <property type="entry name" value="PCD_sf"/>
</dbReference>
<evidence type="ECO:0000256" key="4">
    <source>
        <dbReference type="HAMAP-Rule" id="MF_00434"/>
    </source>
</evidence>
<dbReference type="PANTHER" id="PTHR12599:SF0">
    <property type="entry name" value="PTERIN-4-ALPHA-CARBINOLAMINE DEHYDRATASE"/>
    <property type="match status" value="1"/>
</dbReference>
<comment type="catalytic activity">
    <reaction evidence="1 4">
        <text>(4aS,6R)-4a-hydroxy-L-erythro-5,6,7,8-tetrahydrobiopterin = (6R)-L-erythro-6,7-dihydrobiopterin + H2O</text>
        <dbReference type="Rhea" id="RHEA:11920"/>
        <dbReference type="ChEBI" id="CHEBI:15377"/>
        <dbReference type="ChEBI" id="CHEBI:15642"/>
        <dbReference type="ChEBI" id="CHEBI:43120"/>
        <dbReference type="EC" id="4.2.1.96"/>
    </reaction>
</comment>
<keyword evidence="3 4" id="KW-0456">Lyase</keyword>
<dbReference type="HAMAP" id="MF_00434">
    <property type="entry name" value="Pterin_4_alpha"/>
    <property type="match status" value="1"/>
</dbReference>
<protein>
    <recommendedName>
        <fullName evidence="4">Putative pterin-4-alpha-carbinolamine dehydratase</fullName>
        <shortName evidence="4">PHS</shortName>
        <ecNumber evidence="4">4.2.1.96</ecNumber>
    </recommendedName>
    <alternativeName>
        <fullName evidence="4">4-alpha-hydroxy-tetrahydropterin dehydratase</fullName>
    </alternativeName>
    <alternativeName>
        <fullName evidence="4">Pterin carbinolamine dehydratase</fullName>
        <shortName evidence="4">PCD</shortName>
    </alternativeName>
</protein>
<name>A0A832M2F7_9CYAN</name>
<comment type="similarity">
    <text evidence="2 4">Belongs to the pterin-4-alpha-carbinolamine dehydratase family.</text>
</comment>
<evidence type="ECO:0000256" key="2">
    <source>
        <dbReference type="ARBA" id="ARBA00006472"/>
    </source>
</evidence>
<dbReference type="Pfam" id="PF01329">
    <property type="entry name" value="Pterin_4a"/>
    <property type="match status" value="1"/>
</dbReference>
<dbReference type="CDD" id="cd00914">
    <property type="entry name" value="PCD_DCoH_subfamily_b"/>
    <property type="match status" value="1"/>
</dbReference>
<dbReference type="GO" id="GO:0008124">
    <property type="term" value="F:4-alpha-hydroxytetrahydrobiopterin dehydratase activity"/>
    <property type="evidence" value="ECO:0007669"/>
    <property type="project" value="UniProtKB-UniRule"/>
</dbReference>
<organism evidence="5">
    <name type="scientific">Oscillatoriales cyanobacterium SpSt-402</name>
    <dbReference type="NCBI Taxonomy" id="2282168"/>
    <lineage>
        <taxon>Bacteria</taxon>
        <taxon>Bacillati</taxon>
        <taxon>Cyanobacteriota</taxon>
        <taxon>Cyanophyceae</taxon>
        <taxon>Oscillatoriophycideae</taxon>
        <taxon>Oscillatoriales</taxon>
    </lineage>
</organism>
<dbReference type="AlphaFoldDB" id="A0A832M2F7"/>
<dbReference type="NCBIfam" id="NF002018">
    <property type="entry name" value="PRK00823.1-3"/>
    <property type="match status" value="1"/>
</dbReference>